<protein>
    <submittedName>
        <fullName evidence="6">UDP-N-acetyl-D-galactosamine dehydrogenase</fullName>
    </submittedName>
</protein>
<evidence type="ECO:0000256" key="4">
    <source>
        <dbReference type="PIRNR" id="PIRNR000124"/>
    </source>
</evidence>
<dbReference type="GO" id="GO:0016616">
    <property type="term" value="F:oxidoreductase activity, acting on the CH-OH group of donors, NAD or NADP as acceptor"/>
    <property type="evidence" value="ECO:0007669"/>
    <property type="project" value="InterPro"/>
</dbReference>
<dbReference type="RefSeq" id="WP_059071765.1">
    <property type="nucleotide sequence ID" value="NZ_LNAL01000008.1"/>
</dbReference>
<dbReference type="PANTHER" id="PTHR43491:SF2">
    <property type="entry name" value="UDP-N-ACETYL-D-MANNOSAMINE DEHYDROGENASE"/>
    <property type="match status" value="1"/>
</dbReference>
<gene>
    <name evidence="6" type="ORF">ASU33_01500</name>
</gene>
<sequence>MYEQLLNKEAKLAVIGLGYVGLPIALEFARKISVIGFDINAQRVEMMRNNQDPSGELEPEAFEGCDITFTDSLDVLREARFFVVAVPTPIDEHAMPDLKPLIGASTTVGKVLKKGDYVVYESTVYPGCTEEDCIPILERESGLKFPGDFKVGYSPERINPGDKEHTLATIVKVVSGCDDESLEEIAKTYELVVTAGVHRASSIKVAEAAKIIENTQRDVNIALMNELSMIFDRMRINTYEVLEAAGTKWNFLKFSPGLVGGHCIGVDPYYLTYKAKELGYDAKVILSGRTTNDGMGAYIARKTVQMMIKQGKDVAKSKVLVMGATFKENVEDIRNSKVADVINELRNFSVNVDIVDPHADSEELTHEYGFSLIPENQIGNDYDAVVVAVSHKPYTQLDEEYFKSITTPKAVLVDIKGLFREKINELQYWSL</sequence>
<evidence type="ECO:0000259" key="5">
    <source>
        <dbReference type="SMART" id="SM00984"/>
    </source>
</evidence>
<dbReference type="Pfam" id="PF00984">
    <property type="entry name" value="UDPG_MGDP_dh"/>
    <property type="match status" value="1"/>
</dbReference>
<dbReference type="GO" id="GO:0051287">
    <property type="term" value="F:NAD binding"/>
    <property type="evidence" value="ECO:0007669"/>
    <property type="project" value="InterPro"/>
</dbReference>
<dbReference type="SUPFAM" id="SSF51735">
    <property type="entry name" value="NAD(P)-binding Rossmann-fold domains"/>
    <property type="match status" value="1"/>
</dbReference>
<comment type="caution">
    <text evidence="6">The sequence shown here is derived from an EMBL/GenBank/DDBJ whole genome shotgun (WGS) entry which is preliminary data.</text>
</comment>
<dbReference type="InterPro" id="IPR036220">
    <property type="entry name" value="UDP-Glc/GDP-Man_DH_C_sf"/>
</dbReference>
<accession>A0A9X0HHQ6</accession>
<dbReference type="InterPro" id="IPR017476">
    <property type="entry name" value="UDP-Glc/GDP-Man"/>
</dbReference>
<evidence type="ECO:0000313" key="7">
    <source>
        <dbReference type="Proteomes" id="UP000054223"/>
    </source>
</evidence>
<dbReference type="PANTHER" id="PTHR43491">
    <property type="entry name" value="UDP-N-ACETYL-D-MANNOSAMINE DEHYDROGENASE"/>
    <property type="match status" value="1"/>
</dbReference>
<dbReference type="PIRSF" id="PIRSF500136">
    <property type="entry name" value="UDP_ManNAc_DH"/>
    <property type="match status" value="1"/>
</dbReference>
<proteinExistence type="inferred from homology"/>
<organism evidence="6 7">
    <name type="scientific">Solirubrum puertoriconensis</name>
    <dbReference type="NCBI Taxonomy" id="1751427"/>
    <lineage>
        <taxon>Bacteria</taxon>
        <taxon>Pseudomonadati</taxon>
        <taxon>Bacteroidota</taxon>
        <taxon>Cytophagia</taxon>
        <taxon>Cytophagales</taxon>
    </lineage>
</organism>
<dbReference type="NCBIfam" id="TIGR03026">
    <property type="entry name" value="NDP-sugDHase"/>
    <property type="match status" value="1"/>
</dbReference>
<evidence type="ECO:0000256" key="2">
    <source>
        <dbReference type="ARBA" id="ARBA00023002"/>
    </source>
</evidence>
<dbReference type="InterPro" id="IPR014026">
    <property type="entry name" value="UDP-Glc/GDP-Man_DH_dimer"/>
</dbReference>
<dbReference type="AlphaFoldDB" id="A0A9X0HHQ6"/>
<dbReference type="OrthoDB" id="9803238at2"/>
<dbReference type="PIRSF" id="PIRSF000124">
    <property type="entry name" value="UDPglc_GDPman_dh"/>
    <property type="match status" value="1"/>
</dbReference>
<dbReference type="Pfam" id="PF03720">
    <property type="entry name" value="UDPG_MGDP_dh_C"/>
    <property type="match status" value="1"/>
</dbReference>
<dbReference type="Gene3D" id="3.40.50.720">
    <property type="entry name" value="NAD(P)-binding Rossmann-like Domain"/>
    <property type="match status" value="2"/>
</dbReference>
<dbReference type="InterPro" id="IPR036291">
    <property type="entry name" value="NAD(P)-bd_dom_sf"/>
</dbReference>
<dbReference type="InterPro" id="IPR001732">
    <property type="entry name" value="UDP-Glc/GDP-Man_DH_N"/>
</dbReference>
<reference evidence="6 7" key="1">
    <citation type="submission" date="2015-11" db="EMBL/GenBank/DDBJ databases">
        <title>Solirubrum puertoriconensis gen. nov. an environmental bacteria isolated in Puerto Rico.</title>
        <authorList>
            <person name="Cuebas-Irizarry M.F."/>
            <person name="Montalvo-Rodriguez R."/>
        </authorList>
    </citation>
    <scope>NUCLEOTIDE SEQUENCE [LARGE SCALE GENOMIC DNA]</scope>
    <source>
        <strain evidence="6 7">MC1A</strain>
    </source>
</reference>
<feature type="domain" description="UDP-glucose/GDP-mannose dehydrogenase C-terminal" evidence="5">
    <location>
        <begin position="320"/>
        <end position="421"/>
    </location>
</feature>
<dbReference type="SMART" id="SM00984">
    <property type="entry name" value="UDPG_MGDP_dh_C"/>
    <property type="match status" value="1"/>
</dbReference>
<name>A0A9X0HHQ6_SOLP1</name>
<dbReference type="InterPro" id="IPR008927">
    <property type="entry name" value="6-PGluconate_DH-like_C_sf"/>
</dbReference>
<dbReference type="SUPFAM" id="SSF48179">
    <property type="entry name" value="6-phosphogluconate dehydrogenase C-terminal domain-like"/>
    <property type="match status" value="1"/>
</dbReference>
<evidence type="ECO:0000313" key="6">
    <source>
        <dbReference type="EMBL" id="KUG06070.1"/>
    </source>
</evidence>
<dbReference type="InterPro" id="IPR028359">
    <property type="entry name" value="UDP_ManNAc/GlcNAc_DH"/>
</dbReference>
<evidence type="ECO:0000256" key="3">
    <source>
        <dbReference type="ARBA" id="ARBA00023027"/>
    </source>
</evidence>
<evidence type="ECO:0000256" key="1">
    <source>
        <dbReference type="ARBA" id="ARBA00006601"/>
    </source>
</evidence>
<keyword evidence="3" id="KW-0520">NAD</keyword>
<dbReference type="Proteomes" id="UP000054223">
    <property type="component" value="Unassembled WGS sequence"/>
</dbReference>
<dbReference type="GO" id="GO:0016628">
    <property type="term" value="F:oxidoreductase activity, acting on the CH-CH group of donors, NAD or NADP as acceptor"/>
    <property type="evidence" value="ECO:0007669"/>
    <property type="project" value="InterPro"/>
</dbReference>
<keyword evidence="2" id="KW-0560">Oxidoreductase</keyword>
<keyword evidence="7" id="KW-1185">Reference proteome</keyword>
<dbReference type="GO" id="GO:0000271">
    <property type="term" value="P:polysaccharide biosynthetic process"/>
    <property type="evidence" value="ECO:0007669"/>
    <property type="project" value="InterPro"/>
</dbReference>
<dbReference type="Pfam" id="PF03721">
    <property type="entry name" value="UDPG_MGDP_dh_N"/>
    <property type="match status" value="1"/>
</dbReference>
<dbReference type="EMBL" id="LNAL01000008">
    <property type="protein sequence ID" value="KUG06070.1"/>
    <property type="molecule type" value="Genomic_DNA"/>
</dbReference>
<dbReference type="InterPro" id="IPR014027">
    <property type="entry name" value="UDP-Glc/GDP-Man_DH_C"/>
</dbReference>
<comment type="similarity">
    <text evidence="1 4">Belongs to the UDP-glucose/GDP-mannose dehydrogenase family.</text>
</comment>
<dbReference type="SUPFAM" id="SSF52413">
    <property type="entry name" value="UDP-glucose/GDP-mannose dehydrogenase C-terminal domain"/>
    <property type="match status" value="1"/>
</dbReference>